<dbReference type="GO" id="GO:0051015">
    <property type="term" value="F:actin filament binding"/>
    <property type="evidence" value="ECO:0007669"/>
    <property type="project" value="TreeGrafter"/>
</dbReference>
<dbReference type="GO" id="GO:0010591">
    <property type="term" value="P:regulation of lamellipodium assembly"/>
    <property type="evidence" value="ECO:0007669"/>
    <property type="project" value="TreeGrafter"/>
</dbReference>
<keyword evidence="7" id="KW-0206">Cytoskeleton</keyword>
<dbReference type="AlphaFoldDB" id="A0A7J7JFH5"/>
<protein>
    <recommendedName>
        <fullName evidence="10">Twinfilin</fullName>
    </recommendedName>
</protein>
<dbReference type="InterPro" id="IPR029006">
    <property type="entry name" value="ADF-H/Gelsolin-like_dom_sf"/>
</dbReference>
<dbReference type="PANTHER" id="PTHR13759">
    <property type="entry name" value="TWINFILIN"/>
    <property type="match status" value="1"/>
</dbReference>
<dbReference type="CDD" id="cd11285">
    <property type="entry name" value="ADF_Twf-N_like"/>
    <property type="match status" value="1"/>
</dbReference>
<dbReference type="GO" id="GO:0010976">
    <property type="term" value="P:positive regulation of neuron projection development"/>
    <property type="evidence" value="ECO:0007669"/>
    <property type="project" value="TreeGrafter"/>
</dbReference>
<dbReference type="GO" id="GO:0005884">
    <property type="term" value="C:actin filament"/>
    <property type="evidence" value="ECO:0007669"/>
    <property type="project" value="TreeGrafter"/>
</dbReference>
<dbReference type="FunFam" id="3.40.20.10:FF:000042">
    <property type="entry name" value="Actin depolymerizing protein"/>
    <property type="match status" value="1"/>
</dbReference>
<evidence type="ECO:0000256" key="4">
    <source>
        <dbReference type="ARBA" id="ARBA00022490"/>
    </source>
</evidence>
<keyword evidence="6" id="KW-0009">Actin-binding</keyword>
<feature type="compositionally biased region" description="Basic residues" evidence="11">
    <location>
        <begin position="328"/>
        <end position="338"/>
    </location>
</feature>
<keyword evidence="5" id="KW-0677">Repeat</keyword>
<dbReference type="Proteomes" id="UP000593567">
    <property type="component" value="Unassembled WGS sequence"/>
</dbReference>
<comment type="function">
    <text evidence="9">Actin-binding protein involved in motile and morphological processes. Inhibits actin polymerization, likely by sequestering G-actin.</text>
</comment>
<evidence type="ECO:0000313" key="14">
    <source>
        <dbReference type="Proteomes" id="UP000593567"/>
    </source>
</evidence>
<sequence length="345" mass="39268">MSHQTGINADAELLDFLGKHKQDQRLLKIAIEAEKLVLVDHKAPQQSWEEDYDAMVLSSVEEKMPTYIFYRLDSINDLGYEWIYIVYSPDFAPVREKMLYAATRATLRKLFGGGQIREEVFGTVPSDISLEGYKSHVVSQNAAVPLTFAEEELKMVKETETNHHINVNSKHQTVQGISFPISDEAIEKIEQMKSGSINYVQLAIDTNNETINLDNCLDTSVENLNSRFPLDHARYHLFLYKHSHEGDYLESIVFLYTMPGYKCPIKERMLYSSCKSTLLDVLEKMMGLTILRKLEITVGEDIVNDDFLYNEVHPPKNVVKTAFAKPKGPAKKGPRRLTKPATSTS</sequence>
<dbReference type="PROSITE" id="PS51263">
    <property type="entry name" value="ADF_H"/>
    <property type="match status" value="2"/>
</dbReference>
<evidence type="ECO:0000256" key="3">
    <source>
        <dbReference type="ARBA" id="ARBA00009557"/>
    </source>
</evidence>
<organism evidence="13 14">
    <name type="scientific">Bugula neritina</name>
    <name type="common">Brown bryozoan</name>
    <name type="synonym">Sertularia neritina</name>
    <dbReference type="NCBI Taxonomy" id="10212"/>
    <lineage>
        <taxon>Eukaryota</taxon>
        <taxon>Metazoa</taxon>
        <taxon>Spiralia</taxon>
        <taxon>Lophotrochozoa</taxon>
        <taxon>Bryozoa</taxon>
        <taxon>Gymnolaemata</taxon>
        <taxon>Cheilostomatida</taxon>
        <taxon>Flustrina</taxon>
        <taxon>Buguloidea</taxon>
        <taxon>Bugulidae</taxon>
        <taxon>Bugula</taxon>
    </lineage>
</organism>
<evidence type="ECO:0000256" key="2">
    <source>
        <dbReference type="ARBA" id="ARBA00004544"/>
    </source>
</evidence>
<reference evidence="13" key="1">
    <citation type="submission" date="2020-06" db="EMBL/GenBank/DDBJ databases">
        <title>Draft genome of Bugula neritina, a colonial animal packing powerful symbionts and potential medicines.</title>
        <authorList>
            <person name="Rayko M."/>
        </authorList>
    </citation>
    <scope>NUCLEOTIDE SEQUENCE [LARGE SCALE GENOMIC DNA]</scope>
    <source>
        <strain evidence="13">Kwan_BN1</strain>
    </source>
</reference>
<feature type="region of interest" description="Disordered" evidence="11">
    <location>
        <begin position="323"/>
        <end position="345"/>
    </location>
</feature>
<evidence type="ECO:0000256" key="9">
    <source>
        <dbReference type="ARBA" id="ARBA00056419"/>
    </source>
</evidence>
<feature type="domain" description="ADF-H" evidence="12">
    <location>
        <begin position="1"/>
        <end position="138"/>
    </location>
</feature>
<gene>
    <name evidence="13" type="ORF">EB796_016715</name>
</gene>
<dbReference type="SUPFAM" id="SSF55753">
    <property type="entry name" value="Actin depolymerizing proteins"/>
    <property type="match status" value="2"/>
</dbReference>
<comment type="caution">
    <text evidence="13">The sequence shown here is derived from an EMBL/GenBank/DDBJ whole genome shotgun (WGS) entry which is preliminary data.</text>
</comment>
<comment type="similarity">
    <text evidence="3">Belongs to the actin-binding proteins ADF family. Twinfilin subfamily.</text>
</comment>
<dbReference type="GO" id="GO:0030042">
    <property type="term" value="P:actin filament depolymerization"/>
    <property type="evidence" value="ECO:0007669"/>
    <property type="project" value="TreeGrafter"/>
</dbReference>
<dbReference type="PANTHER" id="PTHR13759:SF1">
    <property type="entry name" value="TWINFILIN"/>
    <property type="match status" value="1"/>
</dbReference>
<evidence type="ECO:0000259" key="12">
    <source>
        <dbReference type="PROSITE" id="PS51263"/>
    </source>
</evidence>
<dbReference type="GO" id="GO:0051016">
    <property type="term" value="P:barbed-end actin filament capping"/>
    <property type="evidence" value="ECO:0007669"/>
    <property type="project" value="TreeGrafter"/>
</dbReference>
<dbReference type="SMART" id="SM00102">
    <property type="entry name" value="ADF"/>
    <property type="match status" value="2"/>
</dbReference>
<evidence type="ECO:0000256" key="11">
    <source>
        <dbReference type="SAM" id="MobiDB-lite"/>
    </source>
</evidence>
<dbReference type="InterPro" id="IPR028458">
    <property type="entry name" value="Twinfilin"/>
</dbReference>
<keyword evidence="4" id="KW-0963">Cytoplasm</keyword>
<comment type="subunit">
    <text evidence="8">Interacts with G-actin; ADP-actin form.</text>
</comment>
<evidence type="ECO:0000256" key="6">
    <source>
        <dbReference type="ARBA" id="ARBA00023203"/>
    </source>
</evidence>
<keyword evidence="14" id="KW-1185">Reference proteome</keyword>
<evidence type="ECO:0000256" key="1">
    <source>
        <dbReference type="ARBA" id="ARBA00004245"/>
    </source>
</evidence>
<evidence type="ECO:0000256" key="7">
    <source>
        <dbReference type="ARBA" id="ARBA00023212"/>
    </source>
</evidence>
<comment type="subcellular location">
    <subcellularLocation>
        <location evidence="2">Cytoplasm</location>
        <location evidence="2">Cell cortex</location>
    </subcellularLocation>
    <subcellularLocation>
        <location evidence="1">Cytoplasm</location>
        <location evidence="1">Cytoskeleton</location>
    </subcellularLocation>
</comment>
<dbReference type="CDD" id="cd11284">
    <property type="entry name" value="ADF_Twf-C_like"/>
    <property type="match status" value="1"/>
</dbReference>
<dbReference type="GO" id="GO:0003785">
    <property type="term" value="F:actin monomer binding"/>
    <property type="evidence" value="ECO:0007669"/>
    <property type="project" value="TreeGrafter"/>
</dbReference>
<dbReference type="FunFam" id="3.40.20.10:FF:000007">
    <property type="entry name" value="Twinfilin-1 isoform 1"/>
    <property type="match status" value="1"/>
</dbReference>
<dbReference type="GO" id="GO:0030016">
    <property type="term" value="C:myofibril"/>
    <property type="evidence" value="ECO:0007669"/>
    <property type="project" value="TreeGrafter"/>
</dbReference>
<accession>A0A7J7JFH5</accession>
<name>A0A7J7JFH5_BUGNE</name>
<dbReference type="InterPro" id="IPR002108">
    <property type="entry name" value="ADF-H"/>
</dbReference>
<evidence type="ECO:0000313" key="13">
    <source>
        <dbReference type="EMBL" id="KAF6024980.1"/>
    </source>
</evidence>
<dbReference type="Gene3D" id="3.40.20.10">
    <property type="entry name" value="Severin"/>
    <property type="match status" value="2"/>
</dbReference>
<evidence type="ECO:0000256" key="8">
    <source>
        <dbReference type="ARBA" id="ARBA00038532"/>
    </source>
</evidence>
<dbReference type="GO" id="GO:0005938">
    <property type="term" value="C:cell cortex"/>
    <property type="evidence" value="ECO:0007669"/>
    <property type="project" value="UniProtKB-SubCell"/>
</dbReference>
<feature type="domain" description="ADF-H" evidence="12">
    <location>
        <begin position="176"/>
        <end position="312"/>
    </location>
</feature>
<dbReference type="EMBL" id="VXIV02002506">
    <property type="protein sequence ID" value="KAF6024980.1"/>
    <property type="molecule type" value="Genomic_DNA"/>
</dbReference>
<proteinExistence type="inferred from homology"/>
<dbReference type="Pfam" id="PF00241">
    <property type="entry name" value="Cofilin_ADF"/>
    <property type="match status" value="2"/>
</dbReference>
<dbReference type="OrthoDB" id="10006997at2759"/>
<evidence type="ECO:0000256" key="10">
    <source>
        <dbReference type="ARBA" id="ARBA00069496"/>
    </source>
</evidence>
<evidence type="ECO:0000256" key="5">
    <source>
        <dbReference type="ARBA" id="ARBA00022737"/>
    </source>
</evidence>